<dbReference type="EMBL" id="VSSQ01127458">
    <property type="protein sequence ID" value="MPN56750.1"/>
    <property type="molecule type" value="Genomic_DNA"/>
</dbReference>
<dbReference type="AlphaFoldDB" id="A0A645J0R5"/>
<organism evidence="1">
    <name type="scientific">bioreactor metagenome</name>
    <dbReference type="NCBI Taxonomy" id="1076179"/>
    <lineage>
        <taxon>unclassified sequences</taxon>
        <taxon>metagenomes</taxon>
        <taxon>ecological metagenomes</taxon>
    </lineage>
</organism>
<proteinExistence type="predicted"/>
<evidence type="ECO:0000313" key="1">
    <source>
        <dbReference type="EMBL" id="MPN56750.1"/>
    </source>
</evidence>
<gene>
    <name evidence="1" type="ORF">SDC9_204442</name>
</gene>
<name>A0A645J0R5_9ZZZZ</name>
<protein>
    <submittedName>
        <fullName evidence="1">Uncharacterized protein</fullName>
    </submittedName>
</protein>
<reference evidence="1" key="1">
    <citation type="submission" date="2019-08" db="EMBL/GenBank/DDBJ databases">
        <authorList>
            <person name="Kucharzyk K."/>
            <person name="Murdoch R.W."/>
            <person name="Higgins S."/>
            <person name="Loffler F."/>
        </authorList>
    </citation>
    <scope>NUCLEOTIDE SEQUENCE</scope>
</reference>
<sequence length="51" mass="5502">MTVAVYGKVRQAIVSVKIPGHILTQDNDISVLYRSPVIGNQSLPACLIYCG</sequence>
<comment type="caution">
    <text evidence="1">The sequence shown here is derived from an EMBL/GenBank/DDBJ whole genome shotgun (WGS) entry which is preliminary data.</text>
</comment>
<accession>A0A645J0R5</accession>